<dbReference type="Proteomes" id="UP000247150">
    <property type="component" value="Unassembled WGS sequence"/>
</dbReference>
<comment type="caution">
    <text evidence="1">The sequence shown here is derived from an EMBL/GenBank/DDBJ whole genome shotgun (WGS) entry which is preliminary data.</text>
</comment>
<protein>
    <recommendedName>
        <fullName evidence="3">Diadenosine tetraphosphate (Ap4A) HIT family hydrolase</fullName>
    </recommendedName>
</protein>
<accession>A0A2V3A810</accession>
<evidence type="ECO:0000313" key="1">
    <source>
        <dbReference type="EMBL" id="PWW29597.1"/>
    </source>
</evidence>
<gene>
    <name evidence="1" type="ORF">DFO73_104237</name>
</gene>
<dbReference type="AlphaFoldDB" id="A0A2V3A810"/>
<sequence>MGIEHVYYFYNEDTTHHFHTWMVPRYEWMHRFGRSVESVRPVLLHARNHMNHGENLSEVRKAIAMLTEELNREKTS</sequence>
<organism evidence="1 2">
    <name type="scientific">Cytobacillus oceanisediminis</name>
    <dbReference type="NCBI Taxonomy" id="665099"/>
    <lineage>
        <taxon>Bacteria</taxon>
        <taxon>Bacillati</taxon>
        <taxon>Bacillota</taxon>
        <taxon>Bacilli</taxon>
        <taxon>Bacillales</taxon>
        <taxon>Bacillaceae</taxon>
        <taxon>Cytobacillus</taxon>
    </lineage>
</organism>
<reference evidence="1 2" key="1">
    <citation type="submission" date="2018-05" db="EMBL/GenBank/DDBJ databases">
        <title>Freshwater and sediment microbial communities from various areas in North America, analyzing microbe dynamics in response to fracking.</title>
        <authorList>
            <person name="Lamendella R."/>
        </authorList>
    </citation>
    <scope>NUCLEOTIDE SEQUENCE [LARGE SCALE GENOMIC DNA]</scope>
    <source>
        <strain evidence="1 2">15_TX</strain>
    </source>
</reference>
<evidence type="ECO:0008006" key="3">
    <source>
        <dbReference type="Google" id="ProtNLM"/>
    </source>
</evidence>
<proteinExistence type="predicted"/>
<evidence type="ECO:0000313" key="2">
    <source>
        <dbReference type="Proteomes" id="UP000247150"/>
    </source>
</evidence>
<dbReference type="EMBL" id="QGTW01000004">
    <property type="protein sequence ID" value="PWW29597.1"/>
    <property type="molecule type" value="Genomic_DNA"/>
</dbReference>
<name>A0A2V3A810_9BACI</name>